<evidence type="ECO:0000313" key="1">
    <source>
        <dbReference type="EMBL" id="RAH68319.1"/>
    </source>
</evidence>
<proteinExistence type="predicted"/>
<reference evidence="1" key="1">
    <citation type="submission" date="2018-02" db="EMBL/GenBank/DDBJ databases">
        <title>The genomes of Aspergillus section Nigri reveals drivers in fungal speciation.</title>
        <authorList>
            <consortium name="DOE Joint Genome Institute"/>
            <person name="Vesth T.C."/>
            <person name="Nybo J."/>
            <person name="Theobald S."/>
            <person name="Brandl J."/>
            <person name="Frisvad J.C."/>
            <person name="Nielsen K.F."/>
            <person name="Lyhne E.K."/>
            <person name="Kogle M.E."/>
            <person name="Kuo A."/>
            <person name="Riley R."/>
            <person name="Clum A."/>
            <person name="Nolan M."/>
            <person name="Lipzen A."/>
            <person name="Salamov A."/>
            <person name="Henrissat B."/>
            <person name="Wiebenga A."/>
            <person name="De vries R.P."/>
            <person name="Grigoriev I.V."/>
            <person name="Mortensen U.H."/>
            <person name="Andersen M.R."/>
            <person name="Baker S.E."/>
        </authorList>
    </citation>
    <scope>NUCLEOTIDE SEQUENCE</scope>
    <source>
        <strain evidence="1">CBS 121060</strain>
    </source>
</reference>
<organism evidence="1 2">
    <name type="scientific">Aspergillus aculeatinus CBS 121060</name>
    <dbReference type="NCBI Taxonomy" id="1448322"/>
    <lineage>
        <taxon>Eukaryota</taxon>
        <taxon>Fungi</taxon>
        <taxon>Dikarya</taxon>
        <taxon>Ascomycota</taxon>
        <taxon>Pezizomycotina</taxon>
        <taxon>Eurotiomycetes</taxon>
        <taxon>Eurotiomycetidae</taxon>
        <taxon>Eurotiales</taxon>
        <taxon>Aspergillaceae</taxon>
        <taxon>Aspergillus</taxon>
        <taxon>Aspergillus subgen. Circumdati</taxon>
    </lineage>
</organism>
<dbReference type="Proteomes" id="UP000249661">
    <property type="component" value="Unassembled WGS sequence"/>
</dbReference>
<accession>A0ACD1H4D4</accession>
<keyword evidence="2" id="KW-1185">Reference proteome</keyword>
<protein>
    <submittedName>
        <fullName evidence="1">Nucleotide-diphospho-sugar transferase</fullName>
    </submittedName>
</protein>
<name>A0ACD1H4D4_9EURO</name>
<evidence type="ECO:0000313" key="2">
    <source>
        <dbReference type="Proteomes" id="UP000249661"/>
    </source>
</evidence>
<dbReference type="EMBL" id="KZ824967">
    <property type="protein sequence ID" value="RAH68319.1"/>
    <property type="molecule type" value="Genomic_DNA"/>
</dbReference>
<sequence>MTTPRRTILASLLFILNICYFWHKLPTKPKQTLEHRRSQLWHQLLPLLTQHAPNCPPPILHGTAGTHRFDPTNPLPRANFILNSEEILLPMQTAHDGFIRAIHTTNFESAYRHGTKGIVTAAGGSYLPTFTVTLKLLRRTGSTLPVEVFMKDATEYEAIACETILPPLGAKCILLSDLTPDLDFENLTGFQLKALAILFSSFEDVLWLDADCVPLHDPAPLLGSEPFATNGLVTWPDFWADTASPVYFEVSRRKELDATDARARARAASEAGMLLLSKKSHFGMLLLAVYYNVYGPAFYYPLLSQGAPGAGDKDTFLHAATALDAEFYAVSAPPVDLGRMNTGGKSAVALNSGFIQADPIQDYARVRSGGENGSAPRAFFIHAGNPEFNPGKELLGRRLKGLDGRPARLWTYPPEALARVGFDAERVFWEETVAVACEMEEVFESWEGKRGLCEKVRAHFTDVFAVDALGLGF</sequence>
<keyword evidence="1" id="KW-0808">Transferase</keyword>
<gene>
    <name evidence="1" type="ORF">BO66DRAFT_393144</name>
</gene>